<dbReference type="InterPro" id="IPR048627">
    <property type="entry name" value="Sec10_HB"/>
</dbReference>
<evidence type="ECO:0000259" key="1">
    <source>
        <dbReference type="Pfam" id="PF07393"/>
    </source>
</evidence>
<reference evidence="2 3" key="1">
    <citation type="journal article" date="2011" name="Proc. Natl. Acad. Sci. U.S.A.">
        <title>Evolutionary erosion of yeast sex chromosomes by mating-type switching accidents.</title>
        <authorList>
            <person name="Gordon J.L."/>
            <person name="Armisen D."/>
            <person name="Proux-Wera E."/>
            <person name="Oheigeartaigh S.S."/>
            <person name="Byrne K.P."/>
            <person name="Wolfe K.H."/>
        </authorList>
    </citation>
    <scope>NUCLEOTIDE SEQUENCE [LARGE SCALE GENOMIC DNA]</scope>
    <source>
        <strain evidence="3">ATCC 10597 / BCRC 20456 / CBS 421 / NBRC 0211 / NRRL Y-12639</strain>
    </source>
</reference>
<dbReference type="GO" id="GO:0000149">
    <property type="term" value="F:SNARE binding"/>
    <property type="evidence" value="ECO:0007669"/>
    <property type="project" value="EnsemblFungi"/>
</dbReference>
<dbReference type="GO" id="GO:0005829">
    <property type="term" value="C:cytosol"/>
    <property type="evidence" value="ECO:0007669"/>
    <property type="project" value="GOC"/>
</dbReference>
<dbReference type="GeneID" id="11497122"/>
<feature type="domain" description="Exocyst complex component Sec10-like alpha-helical bundle" evidence="1">
    <location>
        <begin position="134"/>
        <end position="784"/>
    </location>
</feature>
<dbReference type="Proteomes" id="UP000000689">
    <property type="component" value="Chromosome 6"/>
</dbReference>
<dbReference type="KEGG" id="ndi:NDAI_0F04670"/>
<dbReference type="OMA" id="SNHCFLL"/>
<evidence type="ECO:0000313" key="3">
    <source>
        <dbReference type="Proteomes" id="UP000000689"/>
    </source>
</evidence>
<dbReference type="GO" id="GO:0030427">
    <property type="term" value="C:site of polarized growth"/>
    <property type="evidence" value="ECO:0007669"/>
    <property type="project" value="EnsemblFungi"/>
</dbReference>
<keyword evidence="3" id="KW-1185">Reference proteome</keyword>
<dbReference type="Pfam" id="PF07393">
    <property type="entry name" value="Sec10_HB"/>
    <property type="match status" value="1"/>
</dbReference>
<dbReference type="PANTHER" id="PTHR12100:SF1">
    <property type="entry name" value="RECYCLIN-1"/>
    <property type="match status" value="1"/>
</dbReference>
<gene>
    <name evidence="2" type="primary">NDAI0F04670</name>
    <name evidence="2" type="ordered locus">NDAI_0F04670</name>
</gene>
<dbReference type="GO" id="GO:0006887">
    <property type="term" value="P:exocytosis"/>
    <property type="evidence" value="ECO:0007669"/>
    <property type="project" value="TreeGrafter"/>
</dbReference>
<dbReference type="GO" id="GO:0034498">
    <property type="term" value="P:early endosome to Golgi transport"/>
    <property type="evidence" value="ECO:0007669"/>
    <property type="project" value="EnsemblFungi"/>
</dbReference>
<name>G0WDC4_NAUDC</name>
<sequence>MENLLKVKDIVNGIANNLDTHDYLSFRQINKEVHDVQLSNDIDSKIWCNKLLLMGLSKTETPNSPPPIEDDGVKEANQTDIIDLFGTYKYFNESNAKEIYSIYYRTFNPLVTKLLNNNYSHFFPQQYEDDPLNQAKILKYIRIYNKSCSVCESSKFRKVETNLNILKEIFINSILHEMEINYTTENFEKAGYFMEILLLCHEETNAVEFFNSKVEFPDINKIPFPSMSELLKENEGTDSYKPELDWSILDSLIFIPYRDFLNDKVILIDTLFKDHYPVVLQFIENFIQQTLLRTIDQLFTEIDEDNYLFLNFFPQIYFKVINRLCDELNDSMNGGPKFHIAVKKFFDVYLEPQILNYLTLFPNYYSEFLNKEFKKYQQEIESNEVEQNKEILNSIRIQNEDLLQNEDSDNTNTNKIDFLTSFTKIFKLSNNSRIHQQNTQEQLNLAYNLNLISKNLQNIKDLISLPLCYKIFEFTREKIEDIYRFMVIETLVKTINLKCQEIFKHLLNQLSINHIKPAFEKAISLLSEYNPNDLKSIEINVKISSKVQPLVQFTELINIGDIILQMISIFYKNELLAKKILDKNKDFLNDVIQCKKSFENIVDDYVADGLNIGINKLMDEIVFLFQTVQLADDFNPVTPVMDIKPTKCAIQVVELLNNHSFLLNGATDKGTIDVYQQEIGERFFNEVVKNIKRNMISTDGAATMICDLNYYYKFMAYKLKQKNIVPLFVALKNIGQLYLISGKDSKELGRMICDVGKFNGIFSQEEVYEFVQRRSDWLRVKRDVEKVMYGLGMKDCIIM</sequence>
<dbReference type="GO" id="GO:0006897">
    <property type="term" value="P:endocytosis"/>
    <property type="evidence" value="ECO:0007669"/>
    <property type="project" value="EnsemblFungi"/>
</dbReference>
<dbReference type="InterPro" id="IPR009976">
    <property type="entry name" value="Sec10-like"/>
</dbReference>
<dbReference type="OrthoDB" id="5554140at2759"/>
<dbReference type="GO" id="GO:0032456">
    <property type="term" value="P:endocytic recycling"/>
    <property type="evidence" value="ECO:0007669"/>
    <property type="project" value="EnsemblFungi"/>
</dbReference>
<proteinExistence type="predicted"/>
<dbReference type="EMBL" id="HE580272">
    <property type="protein sequence ID" value="CCD25785.1"/>
    <property type="molecule type" value="Genomic_DNA"/>
</dbReference>
<dbReference type="GO" id="GO:0005794">
    <property type="term" value="C:Golgi apparatus"/>
    <property type="evidence" value="ECO:0007669"/>
    <property type="project" value="EnsemblFungi"/>
</dbReference>
<dbReference type="GO" id="GO:0006893">
    <property type="term" value="P:Golgi to plasma membrane transport"/>
    <property type="evidence" value="ECO:0007669"/>
    <property type="project" value="TreeGrafter"/>
</dbReference>
<dbReference type="HOGENOM" id="CLU_003875_1_1_1"/>
<dbReference type="PANTHER" id="PTHR12100">
    <property type="entry name" value="SEC10"/>
    <property type="match status" value="1"/>
</dbReference>
<dbReference type="RefSeq" id="XP_003671028.1">
    <property type="nucleotide sequence ID" value="XM_003670980.1"/>
</dbReference>
<dbReference type="GO" id="GO:0005768">
    <property type="term" value="C:endosome"/>
    <property type="evidence" value="ECO:0007669"/>
    <property type="project" value="EnsemblFungi"/>
</dbReference>
<dbReference type="GO" id="GO:0000145">
    <property type="term" value="C:exocyst"/>
    <property type="evidence" value="ECO:0007669"/>
    <property type="project" value="TreeGrafter"/>
</dbReference>
<protein>
    <recommendedName>
        <fullName evidence="1">Exocyst complex component Sec10-like alpha-helical bundle domain-containing protein</fullName>
    </recommendedName>
</protein>
<evidence type="ECO:0000313" key="2">
    <source>
        <dbReference type="EMBL" id="CCD25785.1"/>
    </source>
</evidence>
<accession>G0WDC4</accession>
<dbReference type="AlphaFoldDB" id="G0WDC4"/>
<dbReference type="eggNOG" id="KOG3745">
    <property type="taxonomic scope" value="Eukaryota"/>
</dbReference>
<organism evidence="2 3">
    <name type="scientific">Naumovozyma dairenensis (strain ATCC 10597 / BCRC 20456 / CBS 421 / NBRC 0211 / NRRL Y-12639)</name>
    <name type="common">Saccharomyces dairenensis</name>
    <dbReference type="NCBI Taxonomy" id="1071378"/>
    <lineage>
        <taxon>Eukaryota</taxon>
        <taxon>Fungi</taxon>
        <taxon>Dikarya</taxon>
        <taxon>Ascomycota</taxon>
        <taxon>Saccharomycotina</taxon>
        <taxon>Saccharomycetes</taxon>
        <taxon>Saccharomycetales</taxon>
        <taxon>Saccharomycetaceae</taxon>
        <taxon>Naumovozyma</taxon>
    </lineage>
</organism>
<dbReference type="STRING" id="1071378.G0WDC4"/>